<evidence type="ECO:0000313" key="3">
    <source>
        <dbReference type="EMBL" id="KAG8630262.1"/>
    </source>
</evidence>
<dbReference type="Pfam" id="PF13472">
    <property type="entry name" value="Lipase_GDSL_2"/>
    <property type="match status" value="1"/>
</dbReference>
<dbReference type="SUPFAM" id="SSF49265">
    <property type="entry name" value="Fibronectin type III"/>
    <property type="match status" value="1"/>
</dbReference>
<accession>A0A8K0L6S9</accession>
<dbReference type="InterPro" id="IPR051532">
    <property type="entry name" value="Ester_Hydrolysis_Enzymes"/>
</dbReference>
<comment type="caution">
    <text evidence="3">The sequence shown here is derived from an EMBL/GenBank/DDBJ whole genome shotgun (WGS) entry which is preliminary data.</text>
</comment>
<dbReference type="InterPro" id="IPR013783">
    <property type="entry name" value="Ig-like_fold"/>
</dbReference>
<dbReference type="InterPro" id="IPR036514">
    <property type="entry name" value="SGNH_hydro_sf"/>
</dbReference>
<dbReference type="InterPro" id="IPR003961">
    <property type="entry name" value="FN3_dom"/>
</dbReference>
<dbReference type="OrthoDB" id="2119228at2759"/>
<reference evidence="3" key="1">
    <citation type="submission" date="2021-07" db="EMBL/GenBank/DDBJ databases">
        <title>Elsinoe batatas strain:CRI-CJ2 Genome sequencing and assembly.</title>
        <authorList>
            <person name="Huang L."/>
        </authorList>
    </citation>
    <scope>NUCLEOTIDE SEQUENCE</scope>
    <source>
        <strain evidence="3">CRI-CJ2</strain>
    </source>
</reference>
<dbReference type="SUPFAM" id="SSF52266">
    <property type="entry name" value="SGNH hydrolase"/>
    <property type="match status" value="1"/>
</dbReference>
<dbReference type="Proteomes" id="UP000809789">
    <property type="component" value="Unassembled WGS sequence"/>
</dbReference>
<feature type="region of interest" description="Disordered" evidence="1">
    <location>
        <begin position="1"/>
        <end position="33"/>
    </location>
</feature>
<gene>
    <name evidence="3" type="ORF">KVT40_001881</name>
</gene>
<organism evidence="3 4">
    <name type="scientific">Elsinoe batatas</name>
    <dbReference type="NCBI Taxonomy" id="2601811"/>
    <lineage>
        <taxon>Eukaryota</taxon>
        <taxon>Fungi</taxon>
        <taxon>Dikarya</taxon>
        <taxon>Ascomycota</taxon>
        <taxon>Pezizomycotina</taxon>
        <taxon>Dothideomycetes</taxon>
        <taxon>Dothideomycetidae</taxon>
        <taxon>Myriangiales</taxon>
        <taxon>Elsinoaceae</taxon>
        <taxon>Elsinoe</taxon>
    </lineage>
</organism>
<feature type="domain" description="Fibronectin type-III" evidence="2">
    <location>
        <begin position="384"/>
        <end position="480"/>
    </location>
</feature>
<dbReference type="AlphaFoldDB" id="A0A8K0L6S9"/>
<evidence type="ECO:0000313" key="4">
    <source>
        <dbReference type="Proteomes" id="UP000809789"/>
    </source>
</evidence>
<evidence type="ECO:0000256" key="1">
    <source>
        <dbReference type="SAM" id="MobiDB-lite"/>
    </source>
</evidence>
<evidence type="ECO:0000259" key="2">
    <source>
        <dbReference type="PROSITE" id="PS50853"/>
    </source>
</evidence>
<protein>
    <recommendedName>
        <fullName evidence="2">Fibronectin type-III domain-containing protein</fullName>
    </recommendedName>
</protein>
<dbReference type="GO" id="GO:0004622">
    <property type="term" value="F:phosphatidylcholine lysophospholipase activity"/>
    <property type="evidence" value="ECO:0007669"/>
    <property type="project" value="TreeGrafter"/>
</dbReference>
<dbReference type="PANTHER" id="PTHR30383">
    <property type="entry name" value="THIOESTERASE 1/PROTEASE 1/LYSOPHOSPHOLIPASE L1"/>
    <property type="match status" value="1"/>
</dbReference>
<name>A0A8K0L6S9_9PEZI</name>
<keyword evidence="4" id="KW-1185">Reference proteome</keyword>
<dbReference type="EMBL" id="JAESVG020000002">
    <property type="protein sequence ID" value="KAG8630262.1"/>
    <property type="molecule type" value="Genomic_DNA"/>
</dbReference>
<dbReference type="Gene3D" id="2.60.40.10">
    <property type="entry name" value="Immunoglobulins"/>
    <property type="match status" value="3"/>
</dbReference>
<dbReference type="Gene3D" id="3.40.50.1110">
    <property type="entry name" value="SGNH hydrolase"/>
    <property type="match status" value="1"/>
</dbReference>
<sequence>MMSNALSNPDTGSISEDDGTGETGGTNDLSGRVTPTLIARQSDNNVKMLIAGDSITQGAEGDYTWRWRLLSWLRNEGTATRVTFVGPYPGTQNPDLPQDPQPPLFYGQTPAATPPRVTGGYATAVPTAFIPENNHLALWGRQAAQVKPDYLLVALGFNDMGWLVSDWAGTLTSIRSIVANARQANPDLRIVLATVPNRTFIRQDLVDNTTRYNNEIRNVVAALSTQTSPITLAEFAKEYACGPTGDCPAAYDGLHPNALGEWQIAKAFSDALVKHGLRTKGIAVPTNVEEPTVVTPQIVAESAPWGVKVTWDKVYGSRGYDTRSRVKGSTTWTEGVSNTNRMDIAFTGAGVNWEFQVRASRGAADKYKSAWSDIKTATARKSGAPGPKAIQAAPTNGGVTVTWSPPDGSWAVQQYEVIVLDKDIPGAYIQAWSFGTNGAAFITGLVNGHKYDLWIATWANINGQLVRGDPIGGPGFTPGSGTVSVPTGLKVVPKDATTVELGWAAVAGASGYKVYLRNINDGSAYSTDGGVIQGTSHGIAFLFPGVWNFEFCVSALVGSLESARSPCIVAQRPA</sequence>
<dbReference type="PANTHER" id="PTHR30383:SF5">
    <property type="entry name" value="SGNH HYDROLASE-TYPE ESTERASE DOMAIN-CONTAINING PROTEIN"/>
    <property type="match status" value="1"/>
</dbReference>
<dbReference type="SMART" id="SM00060">
    <property type="entry name" value="FN3"/>
    <property type="match status" value="3"/>
</dbReference>
<dbReference type="InterPro" id="IPR036116">
    <property type="entry name" value="FN3_sf"/>
</dbReference>
<feature type="compositionally biased region" description="Polar residues" evidence="1">
    <location>
        <begin position="1"/>
        <end position="14"/>
    </location>
</feature>
<dbReference type="InterPro" id="IPR013830">
    <property type="entry name" value="SGNH_hydro"/>
</dbReference>
<proteinExistence type="predicted"/>
<dbReference type="PROSITE" id="PS50853">
    <property type="entry name" value="FN3"/>
    <property type="match status" value="1"/>
</dbReference>
<dbReference type="CDD" id="cd00063">
    <property type="entry name" value="FN3"/>
    <property type="match status" value="1"/>
</dbReference>